<comment type="similarity">
    <text evidence="4">Belongs to the sorting nexin family.</text>
</comment>
<gene>
    <name evidence="15" type="ORF">LAMI_0F05446G</name>
</gene>
<organism evidence="15 16">
    <name type="scientific">Lachancea mirantina</name>
    <dbReference type="NCBI Taxonomy" id="1230905"/>
    <lineage>
        <taxon>Eukaryota</taxon>
        <taxon>Fungi</taxon>
        <taxon>Dikarya</taxon>
        <taxon>Ascomycota</taxon>
        <taxon>Saccharomycotina</taxon>
        <taxon>Saccharomycetes</taxon>
        <taxon>Saccharomycetales</taxon>
        <taxon>Saccharomycetaceae</taxon>
        <taxon>Lachancea</taxon>
    </lineage>
</organism>
<evidence type="ECO:0000256" key="1">
    <source>
        <dbReference type="ARBA" id="ARBA00004179"/>
    </source>
</evidence>
<accession>A0A1G4JY89</accession>
<dbReference type="EMBL" id="LT598467">
    <property type="protein sequence ID" value="SCU96160.1"/>
    <property type="molecule type" value="Genomic_DNA"/>
</dbReference>
<proteinExistence type="inferred from homology"/>
<evidence type="ECO:0000256" key="13">
    <source>
        <dbReference type="SAM" id="MobiDB-lite"/>
    </source>
</evidence>
<dbReference type="Proteomes" id="UP000191024">
    <property type="component" value="Chromosome F"/>
</dbReference>
<evidence type="ECO:0000256" key="9">
    <source>
        <dbReference type="ARBA" id="ARBA00023034"/>
    </source>
</evidence>
<name>A0A1G4JY89_9SACH</name>
<dbReference type="Gene3D" id="3.30.1520.10">
    <property type="entry name" value="Phox-like domain"/>
    <property type="match status" value="1"/>
</dbReference>
<evidence type="ECO:0000256" key="8">
    <source>
        <dbReference type="ARBA" id="ARBA00022927"/>
    </source>
</evidence>
<dbReference type="STRING" id="1230905.A0A1G4JY89"/>
<comment type="subcellular location">
    <subcellularLocation>
        <location evidence="3">Cytoplasm</location>
    </subcellularLocation>
    <subcellularLocation>
        <location evidence="2">Golgi apparatus membrane</location>
        <topology evidence="2">Peripheral membrane protein</topology>
        <orientation evidence="2">Cytoplasmic side</orientation>
    </subcellularLocation>
    <subcellularLocation>
        <location evidence="1">Prevacuolar compartment membrane</location>
        <topology evidence="1">Peripheral membrane protein</topology>
        <orientation evidence="1">Cytoplasmic side</orientation>
    </subcellularLocation>
</comment>
<evidence type="ECO:0000256" key="12">
    <source>
        <dbReference type="ARBA" id="ARBA00025533"/>
    </source>
</evidence>
<dbReference type="GO" id="GO:0032266">
    <property type="term" value="F:phosphatidylinositol-3-phosphate binding"/>
    <property type="evidence" value="ECO:0007669"/>
    <property type="project" value="TreeGrafter"/>
</dbReference>
<dbReference type="GO" id="GO:0032456">
    <property type="term" value="P:endocytic recycling"/>
    <property type="evidence" value="ECO:0007669"/>
    <property type="project" value="TreeGrafter"/>
</dbReference>
<evidence type="ECO:0000256" key="11">
    <source>
        <dbReference type="ARBA" id="ARBA00023136"/>
    </source>
</evidence>
<evidence type="ECO:0000256" key="7">
    <source>
        <dbReference type="ARBA" id="ARBA00022490"/>
    </source>
</evidence>
<sequence length="161" mass="18701">MRQFQSFSTTAQTSLASQQHKQQSANDIYAEPENFLEIEVVNPKTHFPEQDNKGMFTDYEVICRTNLPSFNKRSSSTRRRYSDFELFRKFLIKEVSFSNHPKVIIPHLPGKILLGNRFNDDVIEERRQGLNKWLNSVAGHPLLQSGSKVLVRFIEDEHFSG</sequence>
<dbReference type="OrthoDB" id="5227681at2759"/>
<keyword evidence="11" id="KW-0472">Membrane</keyword>
<evidence type="ECO:0000256" key="6">
    <source>
        <dbReference type="ARBA" id="ARBA00022448"/>
    </source>
</evidence>
<evidence type="ECO:0000256" key="5">
    <source>
        <dbReference type="ARBA" id="ARBA00020436"/>
    </source>
</evidence>
<dbReference type="PANTHER" id="PTHR45963">
    <property type="entry name" value="RE52028P"/>
    <property type="match status" value="1"/>
</dbReference>
<dbReference type="InterPro" id="IPR051074">
    <property type="entry name" value="Sorting_Nexin"/>
</dbReference>
<keyword evidence="7" id="KW-0963">Cytoplasm</keyword>
<keyword evidence="9" id="KW-0333">Golgi apparatus</keyword>
<comment type="function">
    <text evidence="12">Required for retention of late Golgi membrane proteins. Component of the retrieval machinery that functions by direct interaction with the cytosolic tails of certain TGN membrane proteins during the sorting/budding process at the prevacuolar compartment. Binds phosphatidylinositol 3-phosphate (PtdIns(P3)).</text>
</comment>
<evidence type="ECO:0000256" key="3">
    <source>
        <dbReference type="ARBA" id="ARBA00004496"/>
    </source>
</evidence>
<evidence type="ECO:0000256" key="10">
    <source>
        <dbReference type="ARBA" id="ARBA00023121"/>
    </source>
</evidence>
<dbReference type="GO" id="GO:0015031">
    <property type="term" value="P:protein transport"/>
    <property type="evidence" value="ECO:0007669"/>
    <property type="project" value="UniProtKB-KW"/>
</dbReference>
<evidence type="ECO:0000256" key="2">
    <source>
        <dbReference type="ARBA" id="ARBA00004255"/>
    </source>
</evidence>
<dbReference type="GO" id="GO:0000139">
    <property type="term" value="C:Golgi membrane"/>
    <property type="evidence" value="ECO:0007669"/>
    <property type="project" value="UniProtKB-SubCell"/>
</dbReference>
<dbReference type="GO" id="GO:0030904">
    <property type="term" value="C:retromer complex"/>
    <property type="evidence" value="ECO:0007669"/>
    <property type="project" value="TreeGrafter"/>
</dbReference>
<keyword evidence="10" id="KW-0446">Lipid-binding</keyword>
<reference evidence="16" key="1">
    <citation type="submission" date="2016-03" db="EMBL/GenBank/DDBJ databases">
        <authorList>
            <person name="Devillers H."/>
        </authorList>
    </citation>
    <scope>NUCLEOTIDE SEQUENCE [LARGE SCALE GENOMIC DNA]</scope>
</reference>
<dbReference type="InterPro" id="IPR036871">
    <property type="entry name" value="PX_dom_sf"/>
</dbReference>
<dbReference type="AlphaFoldDB" id="A0A1G4JY89"/>
<evidence type="ECO:0000259" key="14">
    <source>
        <dbReference type="PROSITE" id="PS50195"/>
    </source>
</evidence>
<dbReference type="InterPro" id="IPR001683">
    <property type="entry name" value="PX_dom"/>
</dbReference>
<evidence type="ECO:0000313" key="15">
    <source>
        <dbReference type="EMBL" id="SCU96160.1"/>
    </source>
</evidence>
<dbReference type="PANTHER" id="PTHR45963:SF2">
    <property type="entry name" value="RE52028P"/>
    <property type="match status" value="1"/>
</dbReference>
<keyword evidence="6" id="KW-0813">Transport</keyword>
<keyword evidence="8" id="KW-0653">Protein transport</keyword>
<evidence type="ECO:0000313" key="16">
    <source>
        <dbReference type="Proteomes" id="UP000191024"/>
    </source>
</evidence>
<feature type="region of interest" description="Disordered" evidence="13">
    <location>
        <begin position="1"/>
        <end position="24"/>
    </location>
</feature>
<dbReference type="SMART" id="SM00312">
    <property type="entry name" value="PX"/>
    <property type="match status" value="1"/>
</dbReference>
<dbReference type="Pfam" id="PF00787">
    <property type="entry name" value="PX"/>
    <property type="match status" value="1"/>
</dbReference>
<evidence type="ECO:0000256" key="4">
    <source>
        <dbReference type="ARBA" id="ARBA00010883"/>
    </source>
</evidence>
<keyword evidence="16" id="KW-1185">Reference proteome</keyword>
<dbReference type="GO" id="GO:0034499">
    <property type="term" value="P:late endosome to Golgi transport"/>
    <property type="evidence" value="ECO:0007669"/>
    <property type="project" value="TreeGrafter"/>
</dbReference>
<protein>
    <recommendedName>
        <fullName evidence="5">Sorting nexin-3</fullName>
    </recommendedName>
</protein>
<dbReference type="PROSITE" id="PS50195">
    <property type="entry name" value="PX"/>
    <property type="match status" value="1"/>
</dbReference>
<feature type="domain" description="PX" evidence="14">
    <location>
        <begin position="37"/>
        <end position="160"/>
    </location>
</feature>
<dbReference type="GO" id="GO:0031901">
    <property type="term" value="C:early endosome membrane"/>
    <property type="evidence" value="ECO:0007669"/>
    <property type="project" value="TreeGrafter"/>
</dbReference>
<dbReference type="SUPFAM" id="SSF64268">
    <property type="entry name" value="PX domain"/>
    <property type="match status" value="1"/>
</dbReference>